<protein>
    <submittedName>
        <fullName evidence="2">Putative auto-transporter adhesin, head GIN domain</fullName>
    </submittedName>
</protein>
<feature type="domain" description="Putative auto-transporter adhesin head GIN" evidence="1">
    <location>
        <begin position="52"/>
        <end position="232"/>
    </location>
</feature>
<dbReference type="InterPro" id="IPR021255">
    <property type="entry name" value="DUF2807"/>
</dbReference>
<dbReference type="EMBL" id="FNHH01000016">
    <property type="protein sequence ID" value="SDM59247.1"/>
    <property type="molecule type" value="Genomic_DNA"/>
</dbReference>
<dbReference type="PROSITE" id="PS51257">
    <property type="entry name" value="PROKAR_LIPOPROTEIN"/>
    <property type="match status" value="1"/>
</dbReference>
<dbReference type="OrthoDB" id="5585143at2"/>
<dbReference type="PANTHER" id="PTHR39200">
    <property type="entry name" value="HYPOTHETICAL EXPORTED PROTEIN"/>
    <property type="match status" value="1"/>
</dbReference>
<dbReference type="AlphaFoldDB" id="A0A1G9UH44"/>
<evidence type="ECO:0000313" key="3">
    <source>
        <dbReference type="Proteomes" id="UP000199226"/>
    </source>
</evidence>
<dbReference type="STRING" id="990371.SAMN05421813_11671"/>
<dbReference type="PANTHER" id="PTHR39200:SF1">
    <property type="entry name" value="AUTO-TRANSPORTER ADHESIN HEAD GIN DOMAIN-CONTAINING PROTEIN-RELATED"/>
    <property type="match status" value="1"/>
</dbReference>
<sequence>MPRCPKIKNIMKKLFFIFSVPFIGILLLSSCGEMNCISGSGNQVTENRNIDPFTKIETSGSMKVVLRQDSLSSLRIVADDNIQKEIQTKVKGNTLLIDMDGSFCDSGPITIYLGSRTFDGIDASGAVEIISDGKLNVQDFAIDLQGSSKVILDLNAANLMTSSSGSSEIILKGQAGSHELDLSGSSEIEALDLIVGKYRINTSGASHSRINVLNELDISSRGASKVEYRGKPVKITNDESGASSLKSIN</sequence>
<dbReference type="Proteomes" id="UP000199226">
    <property type="component" value="Unassembled WGS sequence"/>
</dbReference>
<name>A0A1G9UH44_9SPHI</name>
<proteinExistence type="predicted"/>
<evidence type="ECO:0000259" key="1">
    <source>
        <dbReference type="Pfam" id="PF10988"/>
    </source>
</evidence>
<organism evidence="2 3">
    <name type="scientific">Daejeonella rubra</name>
    <dbReference type="NCBI Taxonomy" id="990371"/>
    <lineage>
        <taxon>Bacteria</taxon>
        <taxon>Pseudomonadati</taxon>
        <taxon>Bacteroidota</taxon>
        <taxon>Sphingobacteriia</taxon>
        <taxon>Sphingobacteriales</taxon>
        <taxon>Sphingobacteriaceae</taxon>
        <taxon>Daejeonella</taxon>
    </lineage>
</organism>
<dbReference type="Gene3D" id="2.160.20.120">
    <property type="match status" value="1"/>
</dbReference>
<accession>A0A1G9UH44</accession>
<dbReference type="Pfam" id="PF10988">
    <property type="entry name" value="DUF2807"/>
    <property type="match status" value="1"/>
</dbReference>
<evidence type="ECO:0000313" key="2">
    <source>
        <dbReference type="EMBL" id="SDM59247.1"/>
    </source>
</evidence>
<gene>
    <name evidence="2" type="ORF">SAMN05421813_11671</name>
</gene>
<keyword evidence="3" id="KW-1185">Reference proteome</keyword>
<reference evidence="3" key="1">
    <citation type="submission" date="2016-10" db="EMBL/GenBank/DDBJ databases">
        <authorList>
            <person name="Varghese N."/>
            <person name="Submissions S."/>
        </authorList>
    </citation>
    <scope>NUCLEOTIDE SEQUENCE [LARGE SCALE GENOMIC DNA]</scope>
    <source>
        <strain evidence="3">DSM 24536</strain>
    </source>
</reference>